<protein>
    <submittedName>
        <fullName evidence="2">Peptide-binding protein</fullName>
    </submittedName>
</protein>
<evidence type="ECO:0000313" key="2">
    <source>
        <dbReference type="EMBL" id="HET97959.1"/>
    </source>
</evidence>
<feature type="domain" description="SH3b" evidence="1">
    <location>
        <begin position="109"/>
        <end position="174"/>
    </location>
</feature>
<reference evidence="2" key="1">
    <citation type="journal article" date="2020" name="mSystems">
        <title>Genome- and Community-Level Interaction Insights into Carbon Utilization and Element Cycling Functions of Hydrothermarchaeota in Hydrothermal Sediment.</title>
        <authorList>
            <person name="Zhou Z."/>
            <person name="Liu Y."/>
            <person name="Xu W."/>
            <person name="Pan J."/>
            <person name="Luo Z.H."/>
            <person name="Li M."/>
        </authorList>
    </citation>
    <scope>NUCLEOTIDE SEQUENCE [LARGE SCALE GENOMIC DNA]</scope>
    <source>
        <strain evidence="2">SpSt-1224</strain>
    </source>
</reference>
<sequence>MLTYRFYKTLFLKRSLPMDLPNTLFPFRRGITAIMALALLFALPAAAAAEYVSIQREKVNIRSGPSTDHEILWKIFHGFPLQVTERRGKWARVVDFEGDRGWIFTPLLSKDKRVIVRVNTANMRTGPGTNYEVMATVRYGVIFEPVERRRDWIKVKHADGTTGWISEQLLWPADII</sequence>
<comment type="caution">
    <text evidence="2">The sequence shown here is derived from an EMBL/GenBank/DDBJ whole genome shotgun (WGS) entry which is preliminary data.</text>
</comment>
<proteinExistence type="predicted"/>
<dbReference type="Proteomes" id="UP000885986">
    <property type="component" value="Unassembled WGS sequence"/>
</dbReference>
<dbReference type="InterPro" id="IPR003646">
    <property type="entry name" value="SH3-like_bac-type"/>
</dbReference>
<dbReference type="Pfam" id="PF06347">
    <property type="entry name" value="SH3_4"/>
    <property type="match status" value="2"/>
</dbReference>
<accession>A0A7C2XZC8</accession>
<gene>
    <name evidence="2" type="ORF">ENN98_04585</name>
</gene>
<dbReference type="PROSITE" id="PS51781">
    <property type="entry name" value="SH3B"/>
    <property type="match status" value="1"/>
</dbReference>
<dbReference type="InterPro" id="IPR052354">
    <property type="entry name" value="Cell_Wall_Dynamics_Protein"/>
</dbReference>
<dbReference type="PANTHER" id="PTHR34408">
    <property type="entry name" value="FAMILY PROTEIN, PUTATIVE-RELATED"/>
    <property type="match status" value="1"/>
</dbReference>
<evidence type="ECO:0000259" key="1">
    <source>
        <dbReference type="PROSITE" id="PS51781"/>
    </source>
</evidence>
<organism evidence="2">
    <name type="scientific">Desulfurivibrio alkaliphilus</name>
    <dbReference type="NCBI Taxonomy" id="427923"/>
    <lineage>
        <taxon>Bacteria</taxon>
        <taxon>Pseudomonadati</taxon>
        <taxon>Thermodesulfobacteriota</taxon>
        <taxon>Desulfobulbia</taxon>
        <taxon>Desulfobulbales</taxon>
        <taxon>Desulfobulbaceae</taxon>
        <taxon>Desulfurivibrio</taxon>
    </lineage>
</organism>
<dbReference type="AlphaFoldDB" id="A0A7C2XZC8"/>
<dbReference type="EMBL" id="DSDS01000105">
    <property type="protein sequence ID" value="HET97959.1"/>
    <property type="molecule type" value="Genomic_DNA"/>
</dbReference>
<dbReference type="PANTHER" id="PTHR34408:SF1">
    <property type="entry name" value="GLYCOSYL HYDROLASE FAMILY 19 DOMAIN-CONTAINING PROTEIN HI_1415"/>
    <property type="match status" value="1"/>
</dbReference>
<dbReference type="Gene3D" id="2.30.30.40">
    <property type="entry name" value="SH3 Domains"/>
    <property type="match status" value="2"/>
</dbReference>
<name>A0A7C2XZC8_9BACT</name>
<dbReference type="SMART" id="SM00287">
    <property type="entry name" value="SH3b"/>
    <property type="match status" value="2"/>
</dbReference>
<dbReference type="InterPro" id="IPR010466">
    <property type="entry name" value="DUF1058"/>
</dbReference>